<sequence>MEIRSVPIFLSKPLSLPLLLPQNFLMRQVFFQLATQLPSSSTICCTNWVFHECLQVLFKFFDTTPHMVKSCFIPLNQPLSDTTSTRHDPGTRITCGITAPKVLDKRLTFNGPSSHCLK</sequence>
<proteinExistence type="predicted"/>
<reference evidence="1" key="2">
    <citation type="journal article" date="2024" name="Plant">
        <title>Genomic evolution and insights into agronomic trait innovations of Sesamum species.</title>
        <authorList>
            <person name="Miao H."/>
            <person name="Wang L."/>
            <person name="Qu L."/>
            <person name="Liu H."/>
            <person name="Sun Y."/>
            <person name="Le M."/>
            <person name="Wang Q."/>
            <person name="Wei S."/>
            <person name="Zheng Y."/>
            <person name="Lin W."/>
            <person name="Duan Y."/>
            <person name="Cao H."/>
            <person name="Xiong S."/>
            <person name="Wang X."/>
            <person name="Wei L."/>
            <person name="Li C."/>
            <person name="Ma Q."/>
            <person name="Ju M."/>
            <person name="Zhao R."/>
            <person name="Li G."/>
            <person name="Mu C."/>
            <person name="Tian Q."/>
            <person name="Mei H."/>
            <person name="Zhang T."/>
            <person name="Gao T."/>
            <person name="Zhang H."/>
        </authorList>
    </citation>
    <scope>NUCLEOTIDE SEQUENCE</scope>
    <source>
        <strain evidence="1">G02</strain>
    </source>
</reference>
<dbReference type="AlphaFoldDB" id="A0AAW2S0N3"/>
<evidence type="ECO:0000313" key="1">
    <source>
        <dbReference type="EMBL" id="KAL0385979.1"/>
    </source>
</evidence>
<reference evidence="1" key="1">
    <citation type="submission" date="2020-06" db="EMBL/GenBank/DDBJ databases">
        <authorList>
            <person name="Li T."/>
            <person name="Hu X."/>
            <person name="Zhang T."/>
            <person name="Song X."/>
            <person name="Zhang H."/>
            <person name="Dai N."/>
            <person name="Sheng W."/>
            <person name="Hou X."/>
            <person name="Wei L."/>
        </authorList>
    </citation>
    <scope>NUCLEOTIDE SEQUENCE</scope>
    <source>
        <strain evidence="1">G02</strain>
        <tissue evidence="1">Leaf</tissue>
    </source>
</reference>
<protein>
    <submittedName>
        <fullName evidence="1">Uncharacterized protein</fullName>
    </submittedName>
</protein>
<dbReference type="EMBL" id="JACGWJ010000012">
    <property type="protein sequence ID" value="KAL0385979.1"/>
    <property type="molecule type" value="Genomic_DNA"/>
</dbReference>
<organism evidence="1">
    <name type="scientific">Sesamum radiatum</name>
    <name type="common">Black benniseed</name>
    <dbReference type="NCBI Taxonomy" id="300843"/>
    <lineage>
        <taxon>Eukaryota</taxon>
        <taxon>Viridiplantae</taxon>
        <taxon>Streptophyta</taxon>
        <taxon>Embryophyta</taxon>
        <taxon>Tracheophyta</taxon>
        <taxon>Spermatophyta</taxon>
        <taxon>Magnoliopsida</taxon>
        <taxon>eudicotyledons</taxon>
        <taxon>Gunneridae</taxon>
        <taxon>Pentapetalae</taxon>
        <taxon>asterids</taxon>
        <taxon>lamiids</taxon>
        <taxon>Lamiales</taxon>
        <taxon>Pedaliaceae</taxon>
        <taxon>Sesamum</taxon>
    </lineage>
</organism>
<gene>
    <name evidence="1" type="ORF">Sradi_2992200</name>
</gene>
<comment type="caution">
    <text evidence="1">The sequence shown here is derived from an EMBL/GenBank/DDBJ whole genome shotgun (WGS) entry which is preliminary data.</text>
</comment>
<accession>A0AAW2S0N3</accession>
<name>A0AAW2S0N3_SESRA</name>